<feature type="transmembrane region" description="Helical" evidence="5">
    <location>
        <begin position="21"/>
        <end position="40"/>
    </location>
</feature>
<keyword evidence="8" id="KW-1185">Reference proteome</keyword>
<proteinExistence type="predicted"/>
<dbReference type="InterPro" id="IPR011547">
    <property type="entry name" value="SLC26A/SulP_dom"/>
</dbReference>
<accession>A0A4P6YJ59</accession>
<evidence type="ECO:0000313" key="8">
    <source>
        <dbReference type="Proteomes" id="UP000291124"/>
    </source>
</evidence>
<protein>
    <submittedName>
        <fullName evidence="7">SulP family inorganic anion transporter</fullName>
    </submittedName>
</protein>
<evidence type="ECO:0000313" key="7">
    <source>
        <dbReference type="EMBL" id="QBN20563.1"/>
    </source>
</evidence>
<feature type="transmembrane region" description="Helical" evidence="5">
    <location>
        <begin position="359"/>
        <end position="377"/>
    </location>
</feature>
<feature type="transmembrane region" description="Helical" evidence="5">
    <location>
        <begin position="201"/>
        <end position="219"/>
    </location>
</feature>
<dbReference type="KEGG" id="fnk:E1750_02640"/>
<feature type="transmembrane region" description="Helical" evidence="5">
    <location>
        <begin position="78"/>
        <end position="100"/>
    </location>
</feature>
<evidence type="ECO:0000256" key="2">
    <source>
        <dbReference type="ARBA" id="ARBA00022692"/>
    </source>
</evidence>
<evidence type="ECO:0000256" key="5">
    <source>
        <dbReference type="SAM" id="Phobius"/>
    </source>
</evidence>
<keyword evidence="3 5" id="KW-1133">Transmembrane helix</keyword>
<sequence length="516" mass="56326">MNRALKYYRIIWFKHDLPAGLSVFLVALPLCLGIALASGAPLYSGILSGIIGGLVVSLASGSQLAVSGPAAGLSTMVAAAIITLGDFQLFMLAVMVAGFFQLALGLLKLGTIANYFPSSVIKGMLAAIGIILISKQIPLALGYDKPDFWTSGFIQLFSADNFLGNIRSFNYHITRGAILIATISLVVLIVLQQPFAKKWKVIPAPLLVVVIGIVTNIIFTKITSDYSLRPTQLVAIPSNIFDSIAFPDFSKLFSTAEIWKNGILIGLLASLETLLCIEAIDKLDKRNRITPVNRELVAQGIGNMACGLVGAIPMTAVVVRGAANVQAGARTKLSAFTHGLFLLLAVVLIPFVLNKIPYASLAAVLLITGYNLTKPSLYINMWSLGRKQFIPFMITIVVILLTDLLIGVSIGLLISIYYIIHSNFKVEYKISLTRHHGIETQYIKLNNNVTFLNKVKLRKALDEVPEYCVLTIDGSESRQIDYDILEIISEFKRKAHDRHIDLHLINISSVKVMSEK</sequence>
<dbReference type="EMBL" id="CP037933">
    <property type="protein sequence ID" value="QBN20563.1"/>
    <property type="molecule type" value="Genomic_DNA"/>
</dbReference>
<dbReference type="InterPro" id="IPR001902">
    <property type="entry name" value="SLC26A/SulP_fam"/>
</dbReference>
<feature type="transmembrane region" description="Helical" evidence="5">
    <location>
        <begin position="112"/>
        <end position="133"/>
    </location>
</feature>
<comment type="subcellular location">
    <subcellularLocation>
        <location evidence="1">Membrane</location>
        <topology evidence="1">Multi-pass membrane protein</topology>
    </subcellularLocation>
</comment>
<evidence type="ECO:0000256" key="4">
    <source>
        <dbReference type="ARBA" id="ARBA00023136"/>
    </source>
</evidence>
<dbReference type="Proteomes" id="UP000291124">
    <property type="component" value="Chromosome"/>
</dbReference>
<evidence type="ECO:0000256" key="1">
    <source>
        <dbReference type="ARBA" id="ARBA00004141"/>
    </source>
</evidence>
<name>A0A4P6YJ59_9FLAO</name>
<feature type="transmembrane region" description="Helical" evidence="5">
    <location>
        <begin position="389"/>
        <end position="420"/>
    </location>
</feature>
<feature type="transmembrane region" description="Helical" evidence="5">
    <location>
        <begin position="335"/>
        <end position="353"/>
    </location>
</feature>
<gene>
    <name evidence="7" type="ORF">E1750_02640</name>
</gene>
<feature type="transmembrane region" description="Helical" evidence="5">
    <location>
        <begin position="46"/>
        <end position="66"/>
    </location>
</feature>
<reference evidence="8" key="1">
    <citation type="submission" date="2019-03" db="EMBL/GenBank/DDBJ databases">
        <title>Flavobacterium sp.</title>
        <authorList>
            <person name="Kim H."/>
        </authorList>
    </citation>
    <scope>NUCLEOTIDE SEQUENCE [LARGE SCALE GENOMIC DNA]</scope>
    <source>
        <strain evidence="8">GS13</strain>
    </source>
</reference>
<dbReference type="GO" id="GO:0055085">
    <property type="term" value="P:transmembrane transport"/>
    <property type="evidence" value="ECO:0007669"/>
    <property type="project" value="InterPro"/>
</dbReference>
<keyword evidence="2 5" id="KW-0812">Transmembrane</keyword>
<evidence type="ECO:0000256" key="3">
    <source>
        <dbReference type="ARBA" id="ARBA00022989"/>
    </source>
</evidence>
<feature type="transmembrane region" description="Helical" evidence="5">
    <location>
        <begin position="300"/>
        <end position="323"/>
    </location>
</feature>
<dbReference type="OrthoDB" id="9769739at2"/>
<dbReference type="AlphaFoldDB" id="A0A4P6YJ59"/>
<dbReference type="GO" id="GO:0016020">
    <property type="term" value="C:membrane"/>
    <property type="evidence" value="ECO:0007669"/>
    <property type="project" value="UniProtKB-SubCell"/>
</dbReference>
<evidence type="ECO:0000259" key="6">
    <source>
        <dbReference type="Pfam" id="PF00916"/>
    </source>
</evidence>
<feature type="domain" description="SLC26A/SulP transporter" evidence="6">
    <location>
        <begin position="13"/>
        <end position="395"/>
    </location>
</feature>
<dbReference type="Pfam" id="PF00916">
    <property type="entry name" value="Sulfate_transp"/>
    <property type="match status" value="1"/>
</dbReference>
<keyword evidence="4 5" id="KW-0472">Membrane</keyword>
<feature type="transmembrane region" description="Helical" evidence="5">
    <location>
        <begin position="176"/>
        <end position="195"/>
    </location>
</feature>
<dbReference type="PANTHER" id="PTHR11814">
    <property type="entry name" value="SULFATE TRANSPORTER"/>
    <property type="match status" value="1"/>
</dbReference>
<organism evidence="7 8">
    <name type="scientific">Flavobacterium nackdongense</name>
    <dbReference type="NCBI Taxonomy" id="2547394"/>
    <lineage>
        <taxon>Bacteria</taxon>
        <taxon>Pseudomonadati</taxon>
        <taxon>Bacteroidota</taxon>
        <taxon>Flavobacteriia</taxon>
        <taxon>Flavobacteriales</taxon>
        <taxon>Flavobacteriaceae</taxon>
        <taxon>Flavobacterium</taxon>
    </lineage>
</organism>